<dbReference type="EMBL" id="JAROCB010000001">
    <property type="protein sequence ID" value="MDN4595657.1"/>
    <property type="molecule type" value="Genomic_DNA"/>
</dbReference>
<protein>
    <submittedName>
        <fullName evidence="5">Sugar kinase</fullName>
    </submittedName>
</protein>
<dbReference type="PANTHER" id="PTHR43085:SF15">
    <property type="entry name" value="2-DEHYDRO-3-DEOXYGLUCONOKINASE"/>
    <property type="match status" value="1"/>
</dbReference>
<dbReference type="SUPFAM" id="SSF53613">
    <property type="entry name" value="Ribokinase-like"/>
    <property type="match status" value="1"/>
</dbReference>
<dbReference type="InterPro" id="IPR011611">
    <property type="entry name" value="PfkB_dom"/>
</dbReference>
<evidence type="ECO:0000256" key="1">
    <source>
        <dbReference type="ARBA" id="ARBA00010688"/>
    </source>
</evidence>
<sequence length="307" mass="31941">MSSDTDGTVPALIALGETMVLLAPPDATRLHDADQVRLTIGGAESNVAAHVAALGHHAAWIGALGDDVLGRRVHRTLTELGVDTRWVVFDPDAPTGVYFKDPGHGVLYYRTGSAASRMTADDVAHLPLESAAIVHLSGITPALSEGCADLVDAVIDRVRGAGRGELSFDVNHRAPLWAAADAAPVLLRLANRSDIVFVGLDEAHTLWGSDTAEDVRSLIPDPAHLIVKDGDVGATEFSGGDTVFVPAIPTEVVEAVGAGDAFAAGWLAARLAGAPAEERLRGGHRRAHLVLQSTEDVVGIAPTEALA</sequence>
<dbReference type="Gene3D" id="3.40.1190.20">
    <property type="match status" value="1"/>
</dbReference>
<keyword evidence="3 5" id="KW-0418">Kinase</keyword>
<proteinExistence type="inferred from homology"/>
<comment type="similarity">
    <text evidence="1">Belongs to the carbohydrate kinase PfkB family.</text>
</comment>
<gene>
    <name evidence="5" type="ORF">P5G59_00755</name>
</gene>
<evidence type="ECO:0000256" key="2">
    <source>
        <dbReference type="ARBA" id="ARBA00022679"/>
    </source>
</evidence>
<dbReference type="CDD" id="cd01166">
    <property type="entry name" value="KdgK"/>
    <property type="match status" value="1"/>
</dbReference>
<evidence type="ECO:0000256" key="3">
    <source>
        <dbReference type="ARBA" id="ARBA00022777"/>
    </source>
</evidence>
<evidence type="ECO:0000313" key="5">
    <source>
        <dbReference type="EMBL" id="MDN4595657.1"/>
    </source>
</evidence>
<keyword evidence="2" id="KW-0808">Transferase</keyword>
<evidence type="ECO:0000259" key="4">
    <source>
        <dbReference type="Pfam" id="PF00294"/>
    </source>
</evidence>
<accession>A0ABT8ISA2</accession>
<feature type="domain" description="Carbohydrate kinase PfkB" evidence="4">
    <location>
        <begin position="13"/>
        <end position="295"/>
    </location>
</feature>
<dbReference type="InterPro" id="IPR050306">
    <property type="entry name" value="PfkB_Carbo_kinase"/>
</dbReference>
<evidence type="ECO:0000313" key="6">
    <source>
        <dbReference type="Proteomes" id="UP001174210"/>
    </source>
</evidence>
<organism evidence="5 6">
    <name type="scientific">Leifsonia virtsii</name>
    <dbReference type="NCBI Taxonomy" id="3035915"/>
    <lineage>
        <taxon>Bacteria</taxon>
        <taxon>Bacillati</taxon>
        <taxon>Actinomycetota</taxon>
        <taxon>Actinomycetes</taxon>
        <taxon>Micrococcales</taxon>
        <taxon>Microbacteriaceae</taxon>
        <taxon>Leifsonia</taxon>
    </lineage>
</organism>
<dbReference type="RefSeq" id="WP_301215050.1">
    <property type="nucleotide sequence ID" value="NZ_JAROCB010000001.1"/>
</dbReference>
<dbReference type="InterPro" id="IPR029056">
    <property type="entry name" value="Ribokinase-like"/>
</dbReference>
<dbReference type="Pfam" id="PF00294">
    <property type="entry name" value="PfkB"/>
    <property type="match status" value="1"/>
</dbReference>
<dbReference type="Proteomes" id="UP001174210">
    <property type="component" value="Unassembled WGS sequence"/>
</dbReference>
<reference evidence="5" key="1">
    <citation type="submission" date="2023-03" db="EMBL/GenBank/DDBJ databases">
        <title>MT1 and MT2 Draft Genomes of Novel Species.</title>
        <authorList>
            <person name="Venkateswaran K."/>
        </authorList>
    </citation>
    <scope>NUCLEOTIDE SEQUENCE</scope>
    <source>
        <strain evidence="5">F6_8S_P_1A</strain>
    </source>
</reference>
<dbReference type="GO" id="GO:0016301">
    <property type="term" value="F:kinase activity"/>
    <property type="evidence" value="ECO:0007669"/>
    <property type="project" value="UniProtKB-KW"/>
</dbReference>
<name>A0ABT8ISA2_9MICO</name>
<keyword evidence="6" id="KW-1185">Reference proteome</keyword>
<comment type="caution">
    <text evidence="5">The sequence shown here is derived from an EMBL/GenBank/DDBJ whole genome shotgun (WGS) entry which is preliminary data.</text>
</comment>
<dbReference type="PANTHER" id="PTHR43085">
    <property type="entry name" value="HEXOKINASE FAMILY MEMBER"/>
    <property type="match status" value="1"/>
</dbReference>